<evidence type="ECO:0000313" key="4">
    <source>
        <dbReference type="Proteomes" id="UP000093352"/>
    </source>
</evidence>
<evidence type="ECO:0000256" key="1">
    <source>
        <dbReference type="ARBA" id="ARBA00007521"/>
    </source>
</evidence>
<protein>
    <submittedName>
        <fullName evidence="3">Type II toxin-antitoxin system PemK/MazF family toxin</fullName>
    </submittedName>
</protein>
<organism evidence="3 4">
    <name type="scientific">Criibacterium bergeronii</name>
    <dbReference type="NCBI Taxonomy" id="1871336"/>
    <lineage>
        <taxon>Bacteria</taxon>
        <taxon>Bacillati</taxon>
        <taxon>Bacillota</taxon>
        <taxon>Clostridia</taxon>
        <taxon>Peptostreptococcales</taxon>
        <taxon>Filifactoraceae</taxon>
        <taxon>Criibacterium</taxon>
    </lineage>
</organism>
<evidence type="ECO:0000313" key="3">
    <source>
        <dbReference type="EMBL" id="RDY21495.1"/>
    </source>
</evidence>
<keyword evidence="4" id="KW-1185">Reference proteome</keyword>
<accession>A0A1C0AEQ2</accession>
<gene>
    <name evidence="3" type="ORF">BBG48_004560</name>
</gene>
<proteinExistence type="inferred from homology"/>
<comment type="similarity">
    <text evidence="1">Belongs to the PemK/MazF family.</text>
</comment>
<dbReference type="SUPFAM" id="SSF50118">
    <property type="entry name" value="Cell growth inhibitor/plasmid maintenance toxic component"/>
    <property type="match status" value="1"/>
</dbReference>
<dbReference type="GO" id="GO:0003677">
    <property type="term" value="F:DNA binding"/>
    <property type="evidence" value="ECO:0007669"/>
    <property type="project" value="InterPro"/>
</dbReference>
<dbReference type="Proteomes" id="UP000093352">
    <property type="component" value="Unassembled WGS sequence"/>
</dbReference>
<dbReference type="InterPro" id="IPR011067">
    <property type="entry name" value="Plasmid_toxin/cell-grow_inhib"/>
</dbReference>
<dbReference type="EMBL" id="MBEW02000007">
    <property type="protein sequence ID" value="RDY21495.1"/>
    <property type="molecule type" value="Genomic_DNA"/>
</dbReference>
<comment type="caution">
    <text evidence="3">The sequence shown here is derived from an EMBL/GenBank/DDBJ whole genome shotgun (WGS) entry which is preliminary data.</text>
</comment>
<dbReference type="InterPro" id="IPR003477">
    <property type="entry name" value="PemK-like"/>
</dbReference>
<evidence type="ECO:0000256" key="2">
    <source>
        <dbReference type="ARBA" id="ARBA00022649"/>
    </source>
</evidence>
<keyword evidence="2" id="KW-1277">Toxin-antitoxin system</keyword>
<dbReference type="Pfam" id="PF02452">
    <property type="entry name" value="PemK_toxin"/>
    <property type="match status" value="1"/>
</dbReference>
<reference evidence="3 4" key="1">
    <citation type="journal article" date="2016" name="Genome Announc.">
        <title>Draft Genome Sequence of Criibacterium bergeronii gen. nov., sp. nov., Strain CCRI-22567T, Isolated from a Vaginal Sample from a Woman with Bacterial Vaginosis.</title>
        <authorList>
            <person name="Maheux A.F."/>
            <person name="Berube E."/>
            <person name="Boudreau D.K."/>
            <person name="Raymond F."/>
            <person name="Corbeil J."/>
            <person name="Roy P.H."/>
            <person name="Boissinot M."/>
            <person name="Omar R.F."/>
        </authorList>
    </citation>
    <scope>NUCLEOTIDE SEQUENCE [LARGE SCALE GENOMIC DNA]</scope>
    <source>
        <strain evidence="3 4">CCRI-22567</strain>
    </source>
</reference>
<name>A0A1C0AEQ2_9FIRM</name>
<sequence length="116" mass="13313">MTYDVLGVYLVDFKNNQGGELSGKHYAVLLNGISNDDTFLVAPITSKKAGKKYIDGFTIVCTKYQENPTYDKAFVKVIKIREIHKSRIYGKKIYDLDDEDIGKLKESFFKIFKFLV</sequence>
<dbReference type="Gene3D" id="2.30.30.110">
    <property type="match status" value="1"/>
</dbReference>
<dbReference type="RefSeq" id="WP_068913823.1">
    <property type="nucleotide sequence ID" value="NZ_MBEW02000007.1"/>
</dbReference>
<dbReference type="AlphaFoldDB" id="A0A1C0AEQ2"/>